<dbReference type="EMBL" id="JAFGDB010000100">
    <property type="protein sequence ID" value="MBN2067917.1"/>
    <property type="molecule type" value="Genomic_DNA"/>
</dbReference>
<dbReference type="PANTHER" id="PTHR30337:SF0">
    <property type="entry name" value="NUCLEASE SBCCD SUBUNIT D"/>
    <property type="match status" value="1"/>
</dbReference>
<evidence type="ECO:0000313" key="3">
    <source>
        <dbReference type="Proteomes" id="UP000809243"/>
    </source>
</evidence>
<name>A0A938YTP1_9ARCH</name>
<dbReference type="SUPFAM" id="SSF56300">
    <property type="entry name" value="Metallo-dependent phosphatases"/>
    <property type="match status" value="1"/>
</dbReference>
<dbReference type="Pfam" id="PF00149">
    <property type="entry name" value="Metallophos"/>
    <property type="match status" value="1"/>
</dbReference>
<comment type="caution">
    <text evidence="2">The sequence shown here is derived from an EMBL/GenBank/DDBJ whole genome shotgun (WGS) entry which is preliminary data.</text>
</comment>
<dbReference type="InterPro" id="IPR004843">
    <property type="entry name" value="Calcineurin-like_PHP"/>
</dbReference>
<dbReference type="Proteomes" id="UP000809243">
    <property type="component" value="Unassembled WGS sequence"/>
</dbReference>
<dbReference type="Gene3D" id="3.60.21.10">
    <property type="match status" value="1"/>
</dbReference>
<evidence type="ECO:0000313" key="2">
    <source>
        <dbReference type="EMBL" id="MBN2067917.1"/>
    </source>
</evidence>
<proteinExistence type="predicted"/>
<dbReference type="GO" id="GO:0016787">
    <property type="term" value="F:hydrolase activity"/>
    <property type="evidence" value="ECO:0007669"/>
    <property type="project" value="InterPro"/>
</dbReference>
<dbReference type="InterPro" id="IPR029052">
    <property type="entry name" value="Metallo-depent_PP-like"/>
</dbReference>
<sequence>MRIAIASDFHIGFGKGTEREQEAFEQAKQAFELALKEKADLLLLAGDLFDSDVPSQEAWLEMFKLFSVLRGQKQSEICKVKKIKNEKVENFLFSTIPVIAIAGTHEFRSKDFKNALDVLQEAGCLVYLHAAKAELELSGEKVVVQGLSGVPEKKALDALKMWGPKPVQGATNIVLLHQSIKEFLPFDDEMIASIALADLPSGFDLIVDGHLHWSSQENLEKKRFIVPGSTVITQMKKLESTKPKGIFLFESKENKLQFIPLPEQRQFLFEKLEFREARAEQIREAIGKRLSGLLSNAKGKPLVKLKLKGSLAKGLTQADLDLREIRENFRENCIIAIDADFEQASFKQKLQELREAQLGKKSIAAMGFDLLEKNLQETQFKNAFDVKRIFDLLANNEIDKAVEVLSESKKG</sequence>
<evidence type="ECO:0000259" key="1">
    <source>
        <dbReference type="Pfam" id="PF00149"/>
    </source>
</evidence>
<dbReference type="PANTHER" id="PTHR30337">
    <property type="entry name" value="COMPONENT OF ATP-DEPENDENT DSDNA EXONUCLEASE"/>
    <property type="match status" value="1"/>
</dbReference>
<organism evidence="2 3">
    <name type="scientific">Candidatus Iainarchaeum sp</name>
    <dbReference type="NCBI Taxonomy" id="3101447"/>
    <lineage>
        <taxon>Archaea</taxon>
        <taxon>Candidatus Iainarchaeota</taxon>
        <taxon>Candidatus Iainarchaeia</taxon>
        <taxon>Candidatus Iainarchaeales</taxon>
        <taxon>Candidatus Iainarchaeaceae</taxon>
        <taxon>Candidatus Iainarchaeum</taxon>
    </lineage>
</organism>
<reference evidence="2" key="1">
    <citation type="submission" date="2021-01" db="EMBL/GenBank/DDBJ databases">
        <title>Active Sulfur Cycling in an Early Earth Analoge.</title>
        <authorList>
            <person name="Hahn C.R."/>
            <person name="Youssef N.H."/>
            <person name="Elshahed M."/>
        </authorList>
    </citation>
    <scope>NUCLEOTIDE SEQUENCE</scope>
    <source>
        <strain evidence="2">Zod_Metabat.1151</strain>
    </source>
</reference>
<feature type="domain" description="Calcineurin-like phosphoesterase" evidence="1">
    <location>
        <begin position="1"/>
        <end position="213"/>
    </location>
</feature>
<accession>A0A938YTP1</accession>
<dbReference type="AlphaFoldDB" id="A0A938YTP1"/>
<gene>
    <name evidence="2" type="ORF">JW744_05605</name>
</gene>
<protein>
    <submittedName>
        <fullName evidence="2">Metallophosphoesterase</fullName>
    </submittedName>
</protein>
<dbReference type="InterPro" id="IPR050535">
    <property type="entry name" value="DNA_Repair-Maintenance_Comp"/>
</dbReference>